<sequence length="811" mass="85071">MKTKLLFSILLCVSIHSNSQNVWTGNIDDLWSNADNWSGNVPDSSEDVLIPPGFTVTIDTPADIRSIEVQGNSILNVTESLIIAVDSEFEDNVVVNWSSGDLSGPGILLNSGTINMSFNSFDISGSAVLNNPGTINLIGSGRIGIVNNSVLNNSGTGIIDFQGSATQIVGVGSPPNVLNNFGTIKTTLPNPTDEVEISGQLINHDGIFQIDTGTLELNTSALNLNGGTFNIAAGAALEWNGVTTILGTVSGSVLGDLTWNNDVVVAPATTAVFAFTGNQIIVWDSGDLEGGGTLTNQSIIQKTTNGFIFDATTLDNFGTIELVATGDIFIGTNSTLNNSISGVIDFQGNDSAIATSGSAPHFFNNLGVLSSSQSSQSDVGTINAPLNNNNGTIQVNSGTLNFSNTNIVLNDGTYNVLAGGIFNWVSPFSIDGQLEGTLSGDLNWNNEITVSNNVTFNFSLGSVVKWNQGNLVGGGTLNNNVTIKRETVTNVFIFGSTVLNNNGLIEFSSGGDIFIGTDSVLNNNPSGTIDLLNNFGGISTSGIAPNILNNLGTLNANVASGTVVVSAQVNNSGVIDVVQNGISFSGVLTNENSGIIKGNGTLTVSSNVSNFINNGTFSPGASPGTLSFVNEYNSNSSSVLEIEINGVTQGVDYDLLTIDGDANLNGSVTITLGFSPSVNDEFVVLNTPGFGDTIDLCNLPATTSATFNGFIYDFDITCRNSEELVLTVTGEALSTSEDEFLSVNIYPNPTKGNLSITNNTITNVLVYDINGRLIMETQNRQFSIENFVKGVYFIKAENNQGQSSVRRVIKY</sequence>
<protein>
    <recommendedName>
        <fullName evidence="2">Secretion system C-terminal sorting domain-containing protein</fullName>
    </recommendedName>
</protein>
<dbReference type="EMBL" id="BMDQ01000001">
    <property type="protein sequence ID" value="GGI56218.1"/>
    <property type="molecule type" value="Genomic_DNA"/>
</dbReference>
<name>A0ABQ2BWW8_9FLAO</name>
<evidence type="ECO:0000313" key="3">
    <source>
        <dbReference type="EMBL" id="GGI56218.1"/>
    </source>
</evidence>
<evidence type="ECO:0000313" key="4">
    <source>
        <dbReference type="Proteomes" id="UP000624701"/>
    </source>
</evidence>
<evidence type="ECO:0000259" key="2">
    <source>
        <dbReference type="Pfam" id="PF18962"/>
    </source>
</evidence>
<organism evidence="3 4">
    <name type="scientific">Winogradskyella haliclonae</name>
    <dbReference type="NCBI Taxonomy" id="2048558"/>
    <lineage>
        <taxon>Bacteria</taxon>
        <taxon>Pseudomonadati</taxon>
        <taxon>Bacteroidota</taxon>
        <taxon>Flavobacteriia</taxon>
        <taxon>Flavobacteriales</taxon>
        <taxon>Flavobacteriaceae</taxon>
        <taxon>Winogradskyella</taxon>
    </lineage>
</organism>
<gene>
    <name evidence="3" type="ORF">GCM10011444_05270</name>
</gene>
<dbReference type="Proteomes" id="UP000624701">
    <property type="component" value="Unassembled WGS sequence"/>
</dbReference>
<keyword evidence="1" id="KW-0732">Signal</keyword>
<keyword evidence="4" id="KW-1185">Reference proteome</keyword>
<dbReference type="RefSeq" id="WP_188373146.1">
    <property type="nucleotide sequence ID" value="NZ_BMDQ01000001.1"/>
</dbReference>
<dbReference type="Pfam" id="PF18962">
    <property type="entry name" value="Por_Secre_tail"/>
    <property type="match status" value="1"/>
</dbReference>
<accession>A0ABQ2BWW8</accession>
<feature type="domain" description="Secretion system C-terminal sorting" evidence="2">
    <location>
        <begin position="745"/>
        <end position="808"/>
    </location>
</feature>
<dbReference type="NCBIfam" id="TIGR04183">
    <property type="entry name" value="Por_Secre_tail"/>
    <property type="match status" value="1"/>
</dbReference>
<comment type="caution">
    <text evidence="3">The sequence shown here is derived from an EMBL/GenBank/DDBJ whole genome shotgun (WGS) entry which is preliminary data.</text>
</comment>
<reference evidence="4" key="1">
    <citation type="journal article" date="2019" name="Int. J. Syst. Evol. Microbiol.">
        <title>The Global Catalogue of Microorganisms (GCM) 10K type strain sequencing project: providing services to taxonomists for standard genome sequencing and annotation.</title>
        <authorList>
            <consortium name="The Broad Institute Genomics Platform"/>
            <consortium name="The Broad Institute Genome Sequencing Center for Infectious Disease"/>
            <person name="Wu L."/>
            <person name="Ma J."/>
        </authorList>
    </citation>
    <scope>NUCLEOTIDE SEQUENCE [LARGE SCALE GENOMIC DNA]</scope>
    <source>
        <strain evidence="4">CCM 8681</strain>
    </source>
</reference>
<dbReference type="InterPro" id="IPR026444">
    <property type="entry name" value="Secre_tail"/>
</dbReference>
<evidence type="ECO:0000256" key="1">
    <source>
        <dbReference type="ARBA" id="ARBA00022729"/>
    </source>
</evidence>
<proteinExistence type="predicted"/>